<dbReference type="GO" id="GO:0006524">
    <property type="term" value="P:alanine catabolic process"/>
    <property type="evidence" value="ECO:0007669"/>
    <property type="project" value="TreeGrafter"/>
</dbReference>
<sequence>EIQMMQDGQCISGYLHIAAARQDKIDLLLEQEITSIAYEQVEDDDGFKPIMAPLSQIGGRMVVQVAAGLLQTDQGGRGILLGGVAGVPPAEIVIIGGGIVGSTAAMTFAGVGAHVTILDISLKRLQSIQSRSRYPFVTMLSTPYNIRRACSFADLLVGAVHVPGSLAPTVVTREMVASMKPRSVIIDMSIDQGGCIETSRPTNHESPTYEEEGIIHYCVPNMPGVLGRSATYALFMGAYPYLEKIAQQGIEQAIDMDDGLKKGVMTRAGKPINLIRLGDSA</sequence>
<dbReference type="SUPFAM" id="SSF52283">
    <property type="entry name" value="Formate/glycerate dehydrogenase catalytic domain-like"/>
    <property type="match status" value="1"/>
</dbReference>
<dbReference type="Pfam" id="PF01262">
    <property type="entry name" value="AlaDh_PNT_C"/>
    <property type="match status" value="1"/>
</dbReference>
<dbReference type="PANTHER" id="PTHR42795:SF1">
    <property type="entry name" value="ALANINE DEHYDROGENASE"/>
    <property type="match status" value="1"/>
</dbReference>
<protein>
    <recommendedName>
        <fullName evidence="1">Alanine dehydrogenase/pyridine nucleotide transhydrogenase NAD(H)-binding domain-containing protein</fullName>
    </recommendedName>
</protein>
<dbReference type="GO" id="GO:0005886">
    <property type="term" value="C:plasma membrane"/>
    <property type="evidence" value="ECO:0007669"/>
    <property type="project" value="TreeGrafter"/>
</dbReference>
<dbReference type="InterPro" id="IPR007698">
    <property type="entry name" value="AlaDH/PNT_NAD(H)-bd"/>
</dbReference>
<dbReference type="SUPFAM" id="SSF51735">
    <property type="entry name" value="NAD(P)-binding Rossmann-fold domains"/>
    <property type="match status" value="1"/>
</dbReference>
<feature type="non-terminal residue" evidence="2">
    <location>
        <position position="1"/>
    </location>
</feature>
<dbReference type="AlphaFoldDB" id="X1MBM2"/>
<evidence type="ECO:0000313" key="2">
    <source>
        <dbReference type="EMBL" id="GAI29042.1"/>
    </source>
</evidence>
<dbReference type="SMART" id="SM01002">
    <property type="entry name" value="AlaDh_PNT_C"/>
    <property type="match status" value="1"/>
</dbReference>
<dbReference type="InterPro" id="IPR036291">
    <property type="entry name" value="NAD(P)-bd_dom_sf"/>
</dbReference>
<dbReference type="PANTHER" id="PTHR42795">
    <property type="entry name" value="ALANINE DEHYDROGENASE"/>
    <property type="match status" value="1"/>
</dbReference>
<dbReference type="EMBL" id="BARV01017940">
    <property type="protein sequence ID" value="GAI29042.1"/>
    <property type="molecule type" value="Genomic_DNA"/>
</dbReference>
<dbReference type="GO" id="GO:0000286">
    <property type="term" value="F:alanine dehydrogenase activity"/>
    <property type="evidence" value="ECO:0007669"/>
    <property type="project" value="TreeGrafter"/>
</dbReference>
<comment type="caution">
    <text evidence="2">The sequence shown here is derived from an EMBL/GenBank/DDBJ whole genome shotgun (WGS) entry which is preliminary data.</text>
</comment>
<feature type="domain" description="Alanine dehydrogenase/pyridine nucleotide transhydrogenase NAD(H)-binding" evidence="1">
    <location>
        <begin position="70"/>
        <end position="218"/>
    </location>
</feature>
<organism evidence="2">
    <name type="scientific">marine sediment metagenome</name>
    <dbReference type="NCBI Taxonomy" id="412755"/>
    <lineage>
        <taxon>unclassified sequences</taxon>
        <taxon>metagenomes</taxon>
        <taxon>ecological metagenomes</taxon>
    </lineage>
</organism>
<accession>X1MBM2</accession>
<evidence type="ECO:0000259" key="1">
    <source>
        <dbReference type="SMART" id="SM01002"/>
    </source>
</evidence>
<reference evidence="2" key="1">
    <citation type="journal article" date="2014" name="Front. Microbiol.">
        <title>High frequency of phylogenetically diverse reductive dehalogenase-homologous genes in deep subseafloor sedimentary metagenomes.</title>
        <authorList>
            <person name="Kawai M."/>
            <person name="Futagami T."/>
            <person name="Toyoda A."/>
            <person name="Takaki Y."/>
            <person name="Nishi S."/>
            <person name="Hori S."/>
            <person name="Arai W."/>
            <person name="Tsubouchi T."/>
            <person name="Morono Y."/>
            <person name="Uchiyama I."/>
            <person name="Ito T."/>
            <person name="Fujiyama A."/>
            <person name="Inagaki F."/>
            <person name="Takami H."/>
        </authorList>
    </citation>
    <scope>NUCLEOTIDE SEQUENCE</scope>
    <source>
        <strain evidence="2">Expedition CK06-06</strain>
    </source>
</reference>
<dbReference type="Gene3D" id="3.40.50.720">
    <property type="entry name" value="NAD(P)-binding Rossmann-like Domain"/>
    <property type="match status" value="2"/>
</dbReference>
<name>X1MBM2_9ZZZZ</name>
<gene>
    <name evidence="2" type="ORF">S06H3_30458</name>
</gene>
<feature type="non-terminal residue" evidence="2">
    <location>
        <position position="281"/>
    </location>
</feature>
<proteinExistence type="predicted"/>